<evidence type="ECO:0000256" key="4">
    <source>
        <dbReference type="RuleBase" id="RU362042"/>
    </source>
</evidence>
<dbReference type="Gene3D" id="2.10.109.10">
    <property type="entry name" value="Umud Fragment, subunit A"/>
    <property type="match status" value="1"/>
</dbReference>
<dbReference type="EC" id="3.4.21.89" evidence="4"/>
<dbReference type="GO" id="GO:0009003">
    <property type="term" value="F:signal peptidase activity"/>
    <property type="evidence" value="ECO:0007669"/>
    <property type="project" value="UniProtKB-EC"/>
</dbReference>
<dbReference type="Pfam" id="PF10502">
    <property type="entry name" value="Peptidase_S26"/>
    <property type="match status" value="1"/>
</dbReference>
<dbReference type="NCBIfam" id="TIGR02227">
    <property type="entry name" value="sigpep_I_bact"/>
    <property type="match status" value="1"/>
</dbReference>
<proteinExistence type="inferred from homology"/>
<reference evidence="6 7" key="1">
    <citation type="submission" date="2018-11" db="EMBL/GenBank/DDBJ databases">
        <title>Genome sequencing and assembly of Clostridium tagluense strain A121.</title>
        <authorList>
            <person name="Murakami T."/>
            <person name="Segawa T."/>
            <person name="Shcherbakova V.A."/>
            <person name="Mori H."/>
            <person name="Yoshimura Y."/>
        </authorList>
    </citation>
    <scope>NUCLEOTIDE SEQUENCE [LARGE SCALE GENOMIC DNA]</scope>
    <source>
        <strain evidence="6 7">A121</strain>
    </source>
</reference>
<feature type="active site" evidence="3">
    <location>
        <position position="80"/>
    </location>
</feature>
<feature type="domain" description="Peptidase S26" evidence="5">
    <location>
        <begin position="9"/>
        <end position="161"/>
    </location>
</feature>
<keyword evidence="4" id="KW-1133">Transmembrane helix</keyword>
<comment type="catalytic activity">
    <reaction evidence="4">
        <text>Cleavage of hydrophobic, N-terminal signal or leader sequences from secreted and periplasmic proteins.</text>
        <dbReference type="EC" id="3.4.21.89"/>
    </reaction>
</comment>
<dbReference type="PANTHER" id="PTHR43390">
    <property type="entry name" value="SIGNAL PEPTIDASE I"/>
    <property type="match status" value="1"/>
</dbReference>
<dbReference type="PRINTS" id="PR00727">
    <property type="entry name" value="LEADERPTASE"/>
</dbReference>
<keyword evidence="4" id="KW-0378">Hydrolase</keyword>
<dbReference type="EMBL" id="BHYK01000023">
    <property type="protein sequence ID" value="GCD11921.1"/>
    <property type="molecule type" value="Genomic_DNA"/>
</dbReference>
<gene>
    <name evidence="6" type="ORF">Ctaglu_35440</name>
</gene>
<keyword evidence="4" id="KW-0812">Transmembrane</keyword>
<dbReference type="AlphaFoldDB" id="A0A401UQX7"/>
<feature type="active site" evidence="3">
    <location>
        <position position="39"/>
    </location>
</feature>
<keyword evidence="4" id="KW-0645">Protease</keyword>
<dbReference type="CDD" id="cd06530">
    <property type="entry name" value="S26_SPase_I"/>
    <property type="match status" value="1"/>
</dbReference>
<evidence type="ECO:0000259" key="5">
    <source>
        <dbReference type="Pfam" id="PF10502"/>
    </source>
</evidence>
<evidence type="ECO:0000313" key="7">
    <source>
        <dbReference type="Proteomes" id="UP000287872"/>
    </source>
</evidence>
<evidence type="ECO:0000256" key="1">
    <source>
        <dbReference type="ARBA" id="ARBA00004401"/>
    </source>
</evidence>
<comment type="similarity">
    <text evidence="2 4">Belongs to the peptidase S26 family.</text>
</comment>
<evidence type="ECO:0000256" key="3">
    <source>
        <dbReference type="PIRSR" id="PIRSR600223-1"/>
    </source>
</evidence>
<keyword evidence="4" id="KW-0472">Membrane</keyword>
<comment type="caution">
    <text evidence="6">The sequence shown here is derived from an EMBL/GenBank/DDBJ whole genome shotgun (WGS) entry which is preliminary data.</text>
</comment>
<dbReference type="InterPro" id="IPR036286">
    <property type="entry name" value="LexA/Signal_pep-like_sf"/>
</dbReference>
<dbReference type="RefSeq" id="WP_125004149.1">
    <property type="nucleotide sequence ID" value="NZ_BHYK01000023.1"/>
</dbReference>
<dbReference type="Proteomes" id="UP000287872">
    <property type="component" value="Unassembled WGS sequence"/>
</dbReference>
<evidence type="ECO:0000256" key="2">
    <source>
        <dbReference type="ARBA" id="ARBA00009370"/>
    </source>
</evidence>
<dbReference type="OrthoDB" id="9802919at2"/>
<organism evidence="6 7">
    <name type="scientific">Clostridium tagluense</name>
    <dbReference type="NCBI Taxonomy" id="360422"/>
    <lineage>
        <taxon>Bacteria</taxon>
        <taxon>Bacillati</taxon>
        <taxon>Bacillota</taxon>
        <taxon>Clostridia</taxon>
        <taxon>Eubacteriales</taxon>
        <taxon>Clostridiaceae</taxon>
        <taxon>Clostridium</taxon>
    </lineage>
</organism>
<dbReference type="GO" id="GO:0004252">
    <property type="term" value="F:serine-type endopeptidase activity"/>
    <property type="evidence" value="ECO:0007669"/>
    <property type="project" value="InterPro"/>
</dbReference>
<keyword evidence="7" id="KW-1185">Reference proteome</keyword>
<accession>A0A401UQX7</accession>
<dbReference type="GO" id="GO:0006465">
    <property type="term" value="P:signal peptide processing"/>
    <property type="evidence" value="ECO:0007669"/>
    <property type="project" value="InterPro"/>
</dbReference>
<dbReference type="InterPro" id="IPR019533">
    <property type="entry name" value="Peptidase_S26"/>
</dbReference>
<sequence length="172" mass="19460">MDIIKKVFKDWILPILAAIIIAIIINKVIFFNVSVPTGSMLPTIKLDDKILVTRVHNKKNLKHGDIVVFHSDELNEDLIKRLIGLPNDEVEIRDDGSLYINKVKIDESYVVNPGGKAGMKFKIPEGSYFFMGDNRINSSDARYWANPFIPGKDIMGKARIRISPFSTFGKLK</sequence>
<dbReference type="SUPFAM" id="SSF51306">
    <property type="entry name" value="LexA/Signal peptidase"/>
    <property type="match status" value="1"/>
</dbReference>
<dbReference type="GO" id="GO:0005886">
    <property type="term" value="C:plasma membrane"/>
    <property type="evidence" value="ECO:0007669"/>
    <property type="project" value="UniProtKB-SubCell"/>
</dbReference>
<dbReference type="PANTHER" id="PTHR43390:SF1">
    <property type="entry name" value="CHLOROPLAST PROCESSING PEPTIDASE"/>
    <property type="match status" value="1"/>
</dbReference>
<name>A0A401UQX7_9CLOT</name>
<protein>
    <recommendedName>
        <fullName evidence="4">Signal peptidase I</fullName>
        <ecNumber evidence="4">3.4.21.89</ecNumber>
    </recommendedName>
</protein>
<comment type="subcellular location">
    <subcellularLocation>
        <location evidence="1">Cell membrane</location>
        <topology evidence="1">Single-pass type II membrane protein</topology>
    </subcellularLocation>
    <subcellularLocation>
        <location evidence="4">Membrane</location>
        <topology evidence="4">Single-pass type II membrane protein</topology>
    </subcellularLocation>
</comment>
<evidence type="ECO:0000313" key="6">
    <source>
        <dbReference type="EMBL" id="GCD11921.1"/>
    </source>
</evidence>
<feature type="transmembrane region" description="Helical" evidence="4">
    <location>
        <begin position="12"/>
        <end position="33"/>
    </location>
</feature>
<dbReference type="InterPro" id="IPR000223">
    <property type="entry name" value="Pept_S26A_signal_pept_1"/>
</dbReference>